<name>A0A5C8USV4_9MICO</name>
<dbReference type="InterPro" id="IPR009057">
    <property type="entry name" value="Homeodomain-like_sf"/>
</dbReference>
<evidence type="ECO:0000313" key="5">
    <source>
        <dbReference type="Proteomes" id="UP000321379"/>
    </source>
</evidence>
<dbReference type="GO" id="GO:0000976">
    <property type="term" value="F:transcription cis-regulatory region binding"/>
    <property type="evidence" value="ECO:0007669"/>
    <property type="project" value="TreeGrafter"/>
</dbReference>
<dbReference type="EMBL" id="VRMG01000006">
    <property type="protein sequence ID" value="TXN30598.1"/>
    <property type="molecule type" value="Genomic_DNA"/>
</dbReference>
<dbReference type="Pfam" id="PF00440">
    <property type="entry name" value="TetR_N"/>
    <property type="match status" value="1"/>
</dbReference>
<dbReference type="InterPro" id="IPR050109">
    <property type="entry name" value="HTH-type_TetR-like_transc_reg"/>
</dbReference>
<dbReference type="Proteomes" id="UP000321379">
    <property type="component" value="Unassembled WGS sequence"/>
</dbReference>
<dbReference type="GO" id="GO:0003700">
    <property type="term" value="F:DNA-binding transcription factor activity"/>
    <property type="evidence" value="ECO:0007669"/>
    <property type="project" value="TreeGrafter"/>
</dbReference>
<evidence type="ECO:0000259" key="3">
    <source>
        <dbReference type="PROSITE" id="PS50977"/>
    </source>
</evidence>
<organism evidence="4 5">
    <name type="scientific">Lacisediminihabitans profunda</name>
    <dbReference type="NCBI Taxonomy" id="2594790"/>
    <lineage>
        <taxon>Bacteria</taxon>
        <taxon>Bacillati</taxon>
        <taxon>Actinomycetota</taxon>
        <taxon>Actinomycetes</taxon>
        <taxon>Micrococcales</taxon>
        <taxon>Microbacteriaceae</taxon>
        <taxon>Lacisediminihabitans</taxon>
    </lineage>
</organism>
<gene>
    <name evidence="4" type="ORF">FVP33_08735</name>
</gene>
<feature type="DNA-binding region" description="H-T-H motif" evidence="2">
    <location>
        <begin position="39"/>
        <end position="58"/>
    </location>
</feature>
<accession>A0A5C8USV4</accession>
<feature type="domain" description="HTH tetR-type" evidence="3">
    <location>
        <begin position="16"/>
        <end position="76"/>
    </location>
</feature>
<dbReference type="InterPro" id="IPR001647">
    <property type="entry name" value="HTH_TetR"/>
</dbReference>
<dbReference type="SUPFAM" id="SSF46689">
    <property type="entry name" value="Homeodomain-like"/>
    <property type="match status" value="1"/>
</dbReference>
<evidence type="ECO:0000256" key="2">
    <source>
        <dbReference type="PROSITE-ProRule" id="PRU00335"/>
    </source>
</evidence>
<keyword evidence="5" id="KW-1185">Reference proteome</keyword>
<evidence type="ECO:0000313" key="4">
    <source>
        <dbReference type="EMBL" id="TXN30598.1"/>
    </source>
</evidence>
<dbReference type="AlphaFoldDB" id="A0A5C8USV4"/>
<dbReference type="PANTHER" id="PTHR30055">
    <property type="entry name" value="HTH-TYPE TRANSCRIPTIONAL REGULATOR RUTR"/>
    <property type="match status" value="1"/>
</dbReference>
<reference evidence="4 5" key="1">
    <citation type="submission" date="2019-08" db="EMBL/GenBank/DDBJ databases">
        <title>Bacterial whole genome sequence for Glaciihabitans sp. CHu50b-6-2.</title>
        <authorList>
            <person name="Jin L."/>
        </authorList>
    </citation>
    <scope>NUCLEOTIDE SEQUENCE [LARGE SCALE GENOMIC DNA]</scope>
    <source>
        <strain evidence="4 5">CHu50b-6-2</strain>
    </source>
</reference>
<dbReference type="PRINTS" id="PR00455">
    <property type="entry name" value="HTHTETR"/>
</dbReference>
<protein>
    <submittedName>
        <fullName evidence="4">TetR/AcrR family transcriptional regulator</fullName>
    </submittedName>
</protein>
<keyword evidence="1 2" id="KW-0238">DNA-binding</keyword>
<dbReference type="Gene3D" id="1.10.357.10">
    <property type="entry name" value="Tetracycline Repressor, domain 2"/>
    <property type="match status" value="1"/>
</dbReference>
<dbReference type="PROSITE" id="PS50977">
    <property type="entry name" value="HTH_TETR_2"/>
    <property type="match status" value="1"/>
</dbReference>
<comment type="caution">
    <text evidence="4">The sequence shown here is derived from an EMBL/GenBank/DDBJ whole genome shotgun (WGS) entry which is preliminary data.</text>
</comment>
<dbReference type="PANTHER" id="PTHR30055:SF209">
    <property type="entry name" value="POSSIBLE TRANSCRIPTIONAL REGULATORY PROTEIN (PROBABLY TETR-FAMILY)"/>
    <property type="match status" value="1"/>
</dbReference>
<evidence type="ECO:0000256" key="1">
    <source>
        <dbReference type="ARBA" id="ARBA00023125"/>
    </source>
</evidence>
<sequence>MLTRPLPLPSERADAARNREILLTTARRLLERRGVDGLTMDAVAREAGLGKGTIFRRFGSRGGLMQALINEIELDFQRQLISGPPPLGPGAAPIDRLVAFGRERIRLITRQGDLIRAAEEPPETRYTSPPRAALHLHLRVLLKQSDFEGDTQVLAFTLLAALDAALVLHEHREANISLDRLANGWEELIRQVVAPVPSGHARPGGEALAEPV</sequence>
<proteinExistence type="predicted"/>